<dbReference type="Gene3D" id="3.30.190.20">
    <property type="match status" value="1"/>
</dbReference>
<sequence length="212" mass="24523">MNMYVTKERLIPILDKAFETKKPRTQTIECQVTLKNYDFKKDVRFDSNCHLPFPKRAAERILVIADNSLVDICVANNLQYVLTDDIKGNTKDKIKMKKKLCKKYHAFIGLQTYSRFFEMRIFAAKNKPVYTIKSAGELLAMYKDVQNIVKFKLRKSVNMHFCCGHTEMEKEQVAENISTALLYLVGLLKKGMQNIDTIFIKNTQGSSIKLYG</sequence>
<evidence type="ECO:0000256" key="2">
    <source>
        <dbReference type="ARBA" id="ARBA00022980"/>
    </source>
</evidence>
<dbReference type="InterPro" id="IPR028364">
    <property type="entry name" value="Ribosomal_uL1/biogenesis"/>
</dbReference>
<organism evidence="4 5">
    <name type="scientific">Edhazardia aedis (strain USNM 41457)</name>
    <name type="common">Microsporidian parasite</name>
    <dbReference type="NCBI Taxonomy" id="1003232"/>
    <lineage>
        <taxon>Eukaryota</taxon>
        <taxon>Fungi</taxon>
        <taxon>Fungi incertae sedis</taxon>
        <taxon>Microsporidia</taxon>
        <taxon>Edhazardia</taxon>
    </lineage>
</organism>
<dbReference type="Proteomes" id="UP000003163">
    <property type="component" value="Unassembled WGS sequence"/>
</dbReference>
<comment type="caution">
    <text evidence="4">The sequence shown here is derived from an EMBL/GenBank/DDBJ whole genome shotgun (WGS) entry which is preliminary data.</text>
</comment>
<dbReference type="GO" id="GO:0015934">
    <property type="term" value="C:large ribosomal subunit"/>
    <property type="evidence" value="ECO:0007669"/>
    <property type="project" value="InterPro"/>
</dbReference>
<dbReference type="STRING" id="1003232.J9DS47"/>
<keyword evidence="2" id="KW-0689">Ribosomal protein</keyword>
<dbReference type="FunCoup" id="J9DS47">
    <property type="interactions" value="191"/>
</dbReference>
<evidence type="ECO:0000256" key="3">
    <source>
        <dbReference type="ARBA" id="ARBA00023274"/>
    </source>
</evidence>
<comment type="similarity">
    <text evidence="1">Belongs to the universal ribosomal protein uL1 family.</text>
</comment>
<dbReference type="InParanoid" id="J9DS47"/>
<gene>
    <name evidence="4" type="ORF">EDEG_01597</name>
</gene>
<keyword evidence="3" id="KW-0687">Ribonucleoprotein</keyword>
<evidence type="ECO:0008006" key="6">
    <source>
        <dbReference type="Google" id="ProtNLM"/>
    </source>
</evidence>
<dbReference type="OMA" id="GPRNKMP"/>
<evidence type="ECO:0000256" key="1">
    <source>
        <dbReference type="ARBA" id="ARBA00010531"/>
    </source>
</evidence>
<accession>J9DS47</accession>
<dbReference type="EMBL" id="AFBI03000023">
    <property type="protein sequence ID" value="EJW04117.1"/>
    <property type="molecule type" value="Genomic_DNA"/>
</dbReference>
<dbReference type="OrthoDB" id="2449818at2759"/>
<dbReference type="InterPro" id="IPR016095">
    <property type="entry name" value="Ribosomal_uL1_3-a/b-sand"/>
</dbReference>
<dbReference type="InterPro" id="IPR023674">
    <property type="entry name" value="Ribosomal_uL1-like"/>
</dbReference>
<reference evidence="4 5" key="1">
    <citation type="submission" date="2011-08" db="EMBL/GenBank/DDBJ databases">
        <authorList>
            <person name="Liu Z.J."/>
            <person name="Shi F.L."/>
            <person name="Lu J.Q."/>
            <person name="Li M."/>
            <person name="Wang Z.L."/>
        </authorList>
    </citation>
    <scope>NUCLEOTIDE SEQUENCE [LARGE SCALE GENOMIC DNA]</scope>
    <source>
        <strain evidence="4 5">USNM 41457</strain>
    </source>
</reference>
<dbReference type="GO" id="GO:0006412">
    <property type="term" value="P:translation"/>
    <property type="evidence" value="ECO:0007669"/>
    <property type="project" value="InterPro"/>
</dbReference>
<dbReference type="GO" id="GO:0003735">
    <property type="term" value="F:structural constituent of ribosome"/>
    <property type="evidence" value="ECO:0007669"/>
    <property type="project" value="InterPro"/>
</dbReference>
<name>J9DS47_EDHAE</name>
<proteinExistence type="inferred from homology"/>
<dbReference type="SUPFAM" id="SSF56808">
    <property type="entry name" value="Ribosomal protein L1"/>
    <property type="match status" value="1"/>
</dbReference>
<dbReference type="PIRSF" id="PIRSF002155">
    <property type="entry name" value="Ribosomal_L1"/>
    <property type="match status" value="1"/>
</dbReference>
<keyword evidence="5" id="KW-1185">Reference proteome</keyword>
<dbReference type="GO" id="GO:0003723">
    <property type="term" value="F:RNA binding"/>
    <property type="evidence" value="ECO:0007669"/>
    <property type="project" value="InterPro"/>
</dbReference>
<protein>
    <recommendedName>
        <fullName evidence="6">Ribosomal protein L1</fullName>
    </recommendedName>
</protein>
<dbReference type="VEuPathDB" id="MicrosporidiaDB:EDEG_01597"/>
<evidence type="ECO:0000313" key="4">
    <source>
        <dbReference type="EMBL" id="EJW04117.1"/>
    </source>
</evidence>
<dbReference type="Gene3D" id="3.40.50.790">
    <property type="match status" value="1"/>
</dbReference>
<dbReference type="Pfam" id="PF00687">
    <property type="entry name" value="Ribosomal_L1"/>
    <property type="match status" value="1"/>
</dbReference>
<dbReference type="AlphaFoldDB" id="J9DS47"/>
<reference evidence="5" key="2">
    <citation type="submission" date="2015-07" db="EMBL/GenBank/DDBJ databases">
        <title>Contrasting host-pathogen interactions and genome evolution in two generalist and specialist microsporidian pathogens of mosquitoes.</title>
        <authorList>
            <consortium name="The Broad Institute Genomics Platform"/>
            <consortium name="The Broad Institute Genome Sequencing Center for Infectious Disease"/>
            <person name="Cuomo C.A."/>
            <person name="Sanscrainte N.D."/>
            <person name="Goldberg J.M."/>
            <person name="Heiman D."/>
            <person name="Young S."/>
            <person name="Zeng Q."/>
            <person name="Becnel J.J."/>
            <person name="Birren B.W."/>
        </authorList>
    </citation>
    <scope>NUCLEOTIDE SEQUENCE [LARGE SCALE GENOMIC DNA]</scope>
    <source>
        <strain evidence="5">USNM 41457</strain>
    </source>
</reference>
<evidence type="ECO:0000313" key="5">
    <source>
        <dbReference type="Proteomes" id="UP000003163"/>
    </source>
</evidence>
<dbReference type="HOGENOM" id="CLU_062853_3_1_1"/>
<dbReference type="InterPro" id="IPR002143">
    <property type="entry name" value="Ribosomal_uL1"/>
</dbReference>